<dbReference type="Pfam" id="PF01648">
    <property type="entry name" value="ACPS"/>
    <property type="match status" value="1"/>
</dbReference>
<evidence type="ECO:0000259" key="3">
    <source>
        <dbReference type="Pfam" id="PF01648"/>
    </source>
</evidence>
<feature type="domain" description="4'-phosphopantetheinyl transferase" evidence="3">
    <location>
        <begin position="72"/>
        <end position="138"/>
    </location>
</feature>
<dbReference type="Gene3D" id="3.90.470.20">
    <property type="entry name" value="4'-phosphopantetheinyl transferase domain"/>
    <property type="match status" value="1"/>
</dbReference>
<evidence type="ECO:0000256" key="2">
    <source>
        <dbReference type="ARBA" id="ARBA00022679"/>
    </source>
</evidence>
<organism evidence="4 5">
    <name type="scientific">Solibacillus merdavium</name>
    <dbReference type="NCBI Taxonomy" id="2762218"/>
    <lineage>
        <taxon>Bacteria</taxon>
        <taxon>Bacillati</taxon>
        <taxon>Bacillota</taxon>
        <taxon>Bacilli</taxon>
        <taxon>Bacillales</taxon>
        <taxon>Caryophanaceae</taxon>
        <taxon>Solibacillus</taxon>
    </lineage>
</organism>
<reference evidence="4 5" key="1">
    <citation type="submission" date="2020-08" db="EMBL/GenBank/DDBJ databases">
        <title>A Genomic Blueprint of the Chicken Gut Microbiome.</title>
        <authorList>
            <person name="Gilroy R."/>
            <person name="Ravi A."/>
            <person name="Getino M."/>
            <person name="Pursley I."/>
            <person name="Horton D.L."/>
            <person name="Alikhan N.-F."/>
            <person name="Baker D."/>
            <person name="Gharbi K."/>
            <person name="Hall N."/>
            <person name="Watson M."/>
            <person name="Adriaenssens E.M."/>
            <person name="Foster-Nyarko E."/>
            <person name="Jarju S."/>
            <person name="Secka A."/>
            <person name="Antonio M."/>
            <person name="Oren A."/>
            <person name="Chaudhuri R."/>
            <person name="La Ragione R.M."/>
            <person name="Hildebrand F."/>
            <person name="Pallen M.J."/>
        </authorList>
    </citation>
    <scope>NUCLEOTIDE SEQUENCE [LARGE SCALE GENOMIC DNA]</scope>
    <source>
        <strain evidence="4 5">Sa1YVA6</strain>
    </source>
</reference>
<gene>
    <name evidence="4" type="ORF">H9632_04235</name>
</gene>
<evidence type="ECO:0000313" key="4">
    <source>
        <dbReference type="EMBL" id="MBD8032265.1"/>
    </source>
</evidence>
<dbReference type="EMBL" id="JACSPW010000002">
    <property type="protein sequence ID" value="MBD8032265.1"/>
    <property type="molecule type" value="Genomic_DNA"/>
</dbReference>
<dbReference type="RefSeq" id="WP_191702860.1">
    <property type="nucleotide sequence ID" value="NZ_JACSPW010000002.1"/>
</dbReference>
<evidence type="ECO:0000313" key="5">
    <source>
        <dbReference type="Proteomes" id="UP000600565"/>
    </source>
</evidence>
<proteinExistence type="inferred from homology"/>
<dbReference type="InterPro" id="IPR050559">
    <property type="entry name" value="P-Pant_transferase_sf"/>
</dbReference>
<dbReference type="PANTHER" id="PTHR12215">
    <property type="entry name" value="PHOSPHOPANTETHEINE TRANSFERASE"/>
    <property type="match status" value="1"/>
</dbReference>
<keyword evidence="5" id="KW-1185">Reference proteome</keyword>
<protein>
    <submittedName>
        <fullName evidence="4">4'-phosphopantetheinyl transferase superfamily protein</fullName>
    </submittedName>
</protein>
<dbReference type="SUPFAM" id="SSF56214">
    <property type="entry name" value="4'-phosphopantetheinyl transferase"/>
    <property type="match status" value="2"/>
</dbReference>
<name>A0ABR8XK04_9BACL</name>
<comment type="caution">
    <text evidence="4">The sequence shown here is derived from an EMBL/GenBank/DDBJ whole genome shotgun (WGS) entry which is preliminary data.</text>
</comment>
<accession>A0ABR8XK04</accession>
<dbReference type="InterPro" id="IPR008278">
    <property type="entry name" value="4-PPantetheinyl_Trfase_dom"/>
</dbReference>
<dbReference type="PANTHER" id="PTHR12215:SF10">
    <property type="entry name" value="L-AMINOADIPATE-SEMIALDEHYDE DEHYDROGENASE-PHOSPHOPANTETHEINYL TRANSFERASE"/>
    <property type="match status" value="1"/>
</dbReference>
<dbReference type="Proteomes" id="UP000600565">
    <property type="component" value="Unassembled WGS sequence"/>
</dbReference>
<dbReference type="GO" id="GO:0016740">
    <property type="term" value="F:transferase activity"/>
    <property type="evidence" value="ECO:0007669"/>
    <property type="project" value="UniProtKB-KW"/>
</dbReference>
<sequence>MKVYLENKWKTKVDSNSPKEIWATELIKDRLGNVAIQKDSNGKPFILNSSSFINWSHNDDTLIYVLSEQGKVGIDIEKDDLIYNEHLYSWILHKDEIQKIKEGTTFSEIWTRKEAILKCTGEGINENMAHFSSYQKMRFTVKTIFMNNLCISICSEFDEKIEFLMDYTISSSIE</sequence>
<evidence type="ECO:0000256" key="1">
    <source>
        <dbReference type="ARBA" id="ARBA00010990"/>
    </source>
</evidence>
<dbReference type="InterPro" id="IPR037143">
    <property type="entry name" value="4-PPantetheinyl_Trfase_dom_sf"/>
</dbReference>
<keyword evidence="2 4" id="KW-0808">Transferase</keyword>
<comment type="similarity">
    <text evidence="1">Belongs to the P-Pant transferase superfamily. Gsp/Sfp/HetI/AcpT family.</text>
</comment>